<dbReference type="eggNOG" id="KOG0731">
    <property type="taxonomic scope" value="Eukaryota"/>
</dbReference>
<sequence>MASVQPRQEPTVQQKFASFAAMLGLVSGAAGPALAADFAPPPPSGNTTTLERAAPAAQAPAFLGDAPLAAAPAVAASSSAGLPEGTQWRYSEFINAVQSGKVERVRFSKDGTQLQLTAVDGRRALVVLPNDPELVDILARNGVDISVSEGDQQGNYVALLGNLLFPLIAFAGLFLLFRRAGDGSGGGGMGPMGGPMDFGRSKSKFQEIPETGVMFDQVAGCDQAKLELQEVVDFLKNPDKYTKLGAKIPKGALLSAGGA</sequence>
<dbReference type="GO" id="GO:0009535">
    <property type="term" value="C:chloroplast thylakoid membrane"/>
    <property type="evidence" value="ECO:0007669"/>
    <property type="project" value="TreeGrafter"/>
</dbReference>
<evidence type="ECO:0000313" key="2">
    <source>
        <dbReference type="EMBL" id="EFN51161.1"/>
    </source>
</evidence>
<evidence type="ECO:0008006" key="4">
    <source>
        <dbReference type="Google" id="ProtNLM"/>
    </source>
</evidence>
<keyword evidence="3" id="KW-1185">Reference proteome</keyword>
<dbReference type="GO" id="GO:0006508">
    <property type="term" value="P:proteolysis"/>
    <property type="evidence" value="ECO:0007669"/>
    <property type="project" value="TreeGrafter"/>
</dbReference>
<protein>
    <recommendedName>
        <fullName evidence="4">Peptidase M41 FtsH extracellular domain-containing protein</fullName>
    </recommendedName>
</protein>
<dbReference type="OrthoDB" id="1413014at2759"/>
<dbReference type="PANTHER" id="PTHR23076">
    <property type="entry name" value="METALLOPROTEASE M41 FTSH"/>
    <property type="match status" value="1"/>
</dbReference>
<feature type="transmembrane region" description="Helical" evidence="1">
    <location>
        <begin position="156"/>
        <end position="177"/>
    </location>
</feature>
<dbReference type="AlphaFoldDB" id="E1ZSS5"/>
<proteinExistence type="predicted"/>
<keyword evidence="1" id="KW-0472">Membrane</keyword>
<dbReference type="Proteomes" id="UP000008141">
    <property type="component" value="Unassembled WGS sequence"/>
</dbReference>
<evidence type="ECO:0000256" key="1">
    <source>
        <dbReference type="SAM" id="Phobius"/>
    </source>
</evidence>
<dbReference type="Gene3D" id="3.30.720.210">
    <property type="match status" value="1"/>
</dbReference>
<keyword evidence="1" id="KW-1133">Transmembrane helix</keyword>
<evidence type="ECO:0000313" key="3">
    <source>
        <dbReference type="Proteomes" id="UP000008141"/>
    </source>
</evidence>
<accession>E1ZSS5</accession>
<dbReference type="GO" id="GO:0004176">
    <property type="term" value="F:ATP-dependent peptidase activity"/>
    <property type="evidence" value="ECO:0007669"/>
    <property type="project" value="TreeGrafter"/>
</dbReference>
<dbReference type="FunFam" id="3.30.720.210:FF:000003">
    <property type="entry name" value="ATP-dependent zinc metalloprotease FTSH, chloroplastic"/>
    <property type="match status" value="1"/>
</dbReference>
<organism evidence="3">
    <name type="scientific">Chlorella variabilis</name>
    <name type="common">Green alga</name>
    <dbReference type="NCBI Taxonomy" id="554065"/>
    <lineage>
        <taxon>Eukaryota</taxon>
        <taxon>Viridiplantae</taxon>
        <taxon>Chlorophyta</taxon>
        <taxon>core chlorophytes</taxon>
        <taxon>Trebouxiophyceae</taxon>
        <taxon>Chlorellales</taxon>
        <taxon>Chlorellaceae</taxon>
        <taxon>Chlorella clade</taxon>
        <taxon>Chlorella</taxon>
    </lineage>
</organism>
<gene>
    <name evidence="2" type="ORF">CHLNCDRAFT_141387</name>
</gene>
<dbReference type="Gene3D" id="3.40.50.300">
    <property type="entry name" value="P-loop containing nucleotide triphosphate hydrolases"/>
    <property type="match status" value="1"/>
</dbReference>
<dbReference type="STRING" id="554065.E1ZSS5"/>
<dbReference type="InterPro" id="IPR027417">
    <property type="entry name" value="P-loop_NTPase"/>
</dbReference>
<dbReference type="RefSeq" id="XP_005843263.1">
    <property type="nucleotide sequence ID" value="XM_005843201.1"/>
</dbReference>
<name>E1ZSS5_CHLVA</name>
<dbReference type="KEGG" id="cvr:CHLNCDRAFT_141387"/>
<dbReference type="InParanoid" id="E1ZSS5"/>
<dbReference type="PANTHER" id="PTHR23076:SF113">
    <property type="entry name" value="ATP-DEPENDENT ZINC METALLOPROTEASE FTSH 1, CHLOROPLASTIC-RELATED"/>
    <property type="match status" value="1"/>
</dbReference>
<keyword evidence="1" id="KW-0812">Transmembrane</keyword>
<dbReference type="GeneID" id="17350616"/>
<reference evidence="2 3" key="1">
    <citation type="journal article" date="2010" name="Plant Cell">
        <title>The Chlorella variabilis NC64A genome reveals adaptation to photosymbiosis, coevolution with viruses, and cryptic sex.</title>
        <authorList>
            <person name="Blanc G."/>
            <person name="Duncan G."/>
            <person name="Agarkova I."/>
            <person name="Borodovsky M."/>
            <person name="Gurnon J."/>
            <person name="Kuo A."/>
            <person name="Lindquist E."/>
            <person name="Lucas S."/>
            <person name="Pangilinan J."/>
            <person name="Polle J."/>
            <person name="Salamov A."/>
            <person name="Terry A."/>
            <person name="Yamada T."/>
            <person name="Dunigan D.D."/>
            <person name="Grigoriev I.V."/>
            <person name="Claverie J.M."/>
            <person name="Van Etten J.L."/>
        </authorList>
    </citation>
    <scope>NUCLEOTIDE SEQUENCE [LARGE SCALE GENOMIC DNA]</scope>
    <source>
        <strain evidence="2 3">NC64A</strain>
    </source>
</reference>
<dbReference type="EMBL" id="GL433867">
    <property type="protein sequence ID" value="EFN51161.1"/>
    <property type="molecule type" value="Genomic_DNA"/>
</dbReference>